<gene>
    <name evidence="6" type="primary">LOC111119323</name>
</gene>
<feature type="transmembrane region" description="Helical" evidence="3">
    <location>
        <begin position="230"/>
        <end position="250"/>
    </location>
</feature>
<keyword evidence="3" id="KW-0472">Membrane</keyword>
<feature type="compositionally biased region" description="Basic and acidic residues" evidence="2">
    <location>
        <begin position="104"/>
        <end position="113"/>
    </location>
</feature>
<feature type="region of interest" description="Disordered" evidence="2">
    <location>
        <begin position="22"/>
        <end position="159"/>
    </location>
</feature>
<dbReference type="Pfam" id="PF00957">
    <property type="entry name" value="Synaptobrevin"/>
    <property type="match status" value="1"/>
</dbReference>
<feature type="compositionally biased region" description="Basic and acidic residues" evidence="2">
    <location>
        <begin position="75"/>
        <end position="95"/>
    </location>
</feature>
<proteinExistence type="predicted"/>
<reference evidence="6" key="1">
    <citation type="submission" date="2025-08" db="UniProtKB">
        <authorList>
            <consortium name="RefSeq"/>
        </authorList>
    </citation>
    <scope>IDENTIFICATION</scope>
    <source>
        <tissue evidence="6">Whole sample</tissue>
    </source>
</reference>
<dbReference type="PANTHER" id="PTHR45701">
    <property type="entry name" value="SYNAPTOBREVIN FAMILY MEMBER"/>
    <property type="match status" value="1"/>
</dbReference>
<dbReference type="InterPro" id="IPR042855">
    <property type="entry name" value="V_SNARE_CC"/>
</dbReference>
<evidence type="ECO:0000313" key="5">
    <source>
        <dbReference type="Proteomes" id="UP000694844"/>
    </source>
</evidence>
<protein>
    <submittedName>
        <fullName evidence="6">Uncharacterized protein LOC111119323 isoform X2</fullName>
    </submittedName>
</protein>
<keyword evidence="1" id="KW-0175">Coiled coil</keyword>
<sequence>MNEKKEKSRKLPWKKNKINTYTGLAHDEETSLTESAPKEDVKQVPVEHNGEALRIADTLDQPKGSGRVHIFFNKSSEKSKSKKDDTVSFENEKTGNSKKRAKKSLNEVFREEATQSVQGIADKTKEKKNEPKTAFLGKSKKANASPSEHNPRSLFGQFRTDTRATKTYTQLESQVHDCKDQVQDNIEKIVEKGPDLQNLQERADLLSENAIRFKKNTKEAYTCNMKSKRIIISIFVVLVIIVIVIVIAVLS</sequence>
<dbReference type="Proteomes" id="UP000694844">
    <property type="component" value="Chromosome 2"/>
</dbReference>
<dbReference type="GO" id="GO:0016020">
    <property type="term" value="C:membrane"/>
    <property type="evidence" value="ECO:0007669"/>
    <property type="project" value="InterPro"/>
</dbReference>
<evidence type="ECO:0000313" key="6">
    <source>
        <dbReference type="RefSeq" id="XP_022315093.1"/>
    </source>
</evidence>
<name>A0A8B8CH04_CRAVI</name>
<dbReference type="SUPFAM" id="SSF58038">
    <property type="entry name" value="SNARE fusion complex"/>
    <property type="match status" value="1"/>
</dbReference>
<dbReference type="PROSITE" id="PS50892">
    <property type="entry name" value="V_SNARE"/>
    <property type="match status" value="1"/>
</dbReference>
<feature type="domain" description="V-SNARE coiled-coil homology" evidence="4">
    <location>
        <begin position="167"/>
        <end position="228"/>
    </location>
</feature>
<evidence type="ECO:0000256" key="1">
    <source>
        <dbReference type="PROSITE-ProRule" id="PRU00290"/>
    </source>
</evidence>
<dbReference type="Gene3D" id="1.20.5.110">
    <property type="match status" value="1"/>
</dbReference>
<keyword evidence="3" id="KW-1133">Transmembrane helix</keyword>
<dbReference type="AlphaFoldDB" id="A0A8B8CH04"/>
<evidence type="ECO:0000256" key="2">
    <source>
        <dbReference type="SAM" id="MobiDB-lite"/>
    </source>
</evidence>
<organism evidence="5 6">
    <name type="scientific">Crassostrea virginica</name>
    <name type="common">Eastern oyster</name>
    <dbReference type="NCBI Taxonomy" id="6565"/>
    <lineage>
        <taxon>Eukaryota</taxon>
        <taxon>Metazoa</taxon>
        <taxon>Spiralia</taxon>
        <taxon>Lophotrochozoa</taxon>
        <taxon>Mollusca</taxon>
        <taxon>Bivalvia</taxon>
        <taxon>Autobranchia</taxon>
        <taxon>Pteriomorphia</taxon>
        <taxon>Ostreida</taxon>
        <taxon>Ostreoidea</taxon>
        <taxon>Ostreidae</taxon>
        <taxon>Crassostrea</taxon>
    </lineage>
</organism>
<dbReference type="GeneID" id="111119323"/>
<keyword evidence="5" id="KW-1185">Reference proteome</keyword>
<keyword evidence="3" id="KW-0812">Transmembrane</keyword>
<dbReference type="InterPro" id="IPR016444">
    <property type="entry name" value="Synaptobrevin/VAMP"/>
</dbReference>
<feature type="compositionally biased region" description="Basic and acidic residues" evidence="2">
    <location>
        <begin position="122"/>
        <end position="131"/>
    </location>
</feature>
<dbReference type="RefSeq" id="XP_022315093.1">
    <property type="nucleotide sequence ID" value="XM_022459385.1"/>
</dbReference>
<dbReference type="CDD" id="cd15843">
    <property type="entry name" value="R-SNARE"/>
    <property type="match status" value="1"/>
</dbReference>
<evidence type="ECO:0000259" key="4">
    <source>
        <dbReference type="PROSITE" id="PS50892"/>
    </source>
</evidence>
<dbReference type="PRINTS" id="PR00219">
    <property type="entry name" value="SYNAPTOBREVN"/>
</dbReference>
<accession>A0A8B8CH04</accession>
<dbReference type="GO" id="GO:0016192">
    <property type="term" value="P:vesicle-mediated transport"/>
    <property type="evidence" value="ECO:0007669"/>
    <property type="project" value="InterPro"/>
</dbReference>
<evidence type="ECO:0000256" key="3">
    <source>
        <dbReference type="SAM" id="Phobius"/>
    </source>
</evidence>
<dbReference type="InterPro" id="IPR001388">
    <property type="entry name" value="Synaptobrevin-like"/>
</dbReference>